<dbReference type="GO" id="GO:0051536">
    <property type="term" value="F:iron-sulfur cluster binding"/>
    <property type="evidence" value="ECO:0007669"/>
    <property type="project" value="InterPro"/>
</dbReference>
<comment type="similarity">
    <text evidence="1">Belongs to the NifU family.</text>
</comment>
<dbReference type="Gene3D" id="3.30.1370.70">
    <property type="entry name" value="Scaffold protein Nfu/NifU, N-terminal domain"/>
    <property type="match status" value="1"/>
</dbReference>
<feature type="domain" description="Scaffold protein Nfu/NifU N-terminal" evidence="2">
    <location>
        <begin position="3"/>
        <end position="89"/>
    </location>
</feature>
<dbReference type="PANTHER" id="PTHR11178:SF1">
    <property type="entry name" value="NFU1 IRON-SULFUR CLUSTER SCAFFOLD HOMOLOG, MITOCHONDRIAL"/>
    <property type="match status" value="1"/>
</dbReference>
<dbReference type="SUPFAM" id="SSF110836">
    <property type="entry name" value="Hypothetical protein SAV1430"/>
    <property type="match status" value="1"/>
</dbReference>
<dbReference type="SMART" id="SM00932">
    <property type="entry name" value="Nfu_N"/>
    <property type="match status" value="1"/>
</dbReference>
<protein>
    <recommendedName>
        <fullName evidence="2">Scaffold protein Nfu/NifU N-terminal domain-containing protein</fullName>
    </recommendedName>
</protein>
<dbReference type="InterPro" id="IPR001075">
    <property type="entry name" value="NIF_FeS_clus_asmbl_NifU_C"/>
</dbReference>
<reference evidence="3" key="1">
    <citation type="submission" date="2018-05" db="EMBL/GenBank/DDBJ databases">
        <authorList>
            <person name="Lanie J.A."/>
            <person name="Ng W.-L."/>
            <person name="Kazmierczak K.M."/>
            <person name="Andrzejewski T.M."/>
            <person name="Davidsen T.M."/>
            <person name="Wayne K.J."/>
            <person name="Tettelin H."/>
            <person name="Glass J.I."/>
            <person name="Rusch D."/>
            <person name="Podicherti R."/>
            <person name="Tsui H.-C.T."/>
            <person name="Winkler M.E."/>
        </authorList>
    </citation>
    <scope>NUCLEOTIDE SEQUENCE</scope>
</reference>
<feature type="non-terminal residue" evidence="3">
    <location>
        <position position="267"/>
    </location>
</feature>
<dbReference type="InterPro" id="IPR014824">
    <property type="entry name" value="Nfu/NifU_N"/>
</dbReference>
<dbReference type="EMBL" id="UINC01070501">
    <property type="protein sequence ID" value="SVC04698.1"/>
    <property type="molecule type" value="Genomic_DNA"/>
</dbReference>
<sequence>MFIQTEATANPNLMKFFPGEPVLDSGEETFSEAGAAARSPLAERLFAIEFVRSVSLGTDFVSVEKKEEADWQLMKPAILGAIMEHYVAGVPIVINKVPADDTAEEDFDPDDAEIVVEIKELLATRVGPAVAESGGEVKFRGYKEGRVVVEMLGSAYGYRTGIENLLRHYVAEFAELVDYRDSKPKPGLETAEGKAVQKLLDERINPSVSAHGGHIALVDVNDNTAYIRLEGGCQGCGMADVTLKQGVEVEIQKEVPSIAHVLDVTDH</sequence>
<evidence type="ECO:0000259" key="2">
    <source>
        <dbReference type="SMART" id="SM00932"/>
    </source>
</evidence>
<accession>A0A382IYS7</accession>
<dbReference type="PANTHER" id="PTHR11178">
    <property type="entry name" value="IRON-SULFUR CLUSTER SCAFFOLD PROTEIN NFU-RELATED"/>
    <property type="match status" value="1"/>
</dbReference>
<dbReference type="InterPro" id="IPR036498">
    <property type="entry name" value="Nfu/NifU_N_sf"/>
</dbReference>
<dbReference type="Gene3D" id="3.30.300.130">
    <property type="entry name" value="Fe-S cluster assembly (FSCA)"/>
    <property type="match status" value="2"/>
</dbReference>
<dbReference type="GO" id="GO:0005506">
    <property type="term" value="F:iron ion binding"/>
    <property type="evidence" value="ECO:0007669"/>
    <property type="project" value="InterPro"/>
</dbReference>
<dbReference type="Pfam" id="PF01106">
    <property type="entry name" value="NifU"/>
    <property type="match status" value="2"/>
</dbReference>
<evidence type="ECO:0000256" key="1">
    <source>
        <dbReference type="ARBA" id="ARBA00006420"/>
    </source>
</evidence>
<organism evidence="3">
    <name type="scientific">marine metagenome</name>
    <dbReference type="NCBI Taxonomy" id="408172"/>
    <lineage>
        <taxon>unclassified sequences</taxon>
        <taxon>metagenomes</taxon>
        <taxon>ecological metagenomes</taxon>
    </lineage>
</organism>
<proteinExistence type="inferred from homology"/>
<dbReference type="SUPFAM" id="SSF117916">
    <property type="entry name" value="Fe-S cluster assembly (FSCA) domain-like"/>
    <property type="match status" value="2"/>
</dbReference>
<dbReference type="GO" id="GO:0016226">
    <property type="term" value="P:iron-sulfur cluster assembly"/>
    <property type="evidence" value="ECO:0007669"/>
    <property type="project" value="InterPro"/>
</dbReference>
<name>A0A382IYS7_9ZZZZ</name>
<evidence type="ECO:0000313" key="3">
    <source>
        <dbReference type="EMBL" id="SVC04698.1"/>
    </source>
</evidence>
<dbReference type="InterPro" id="IPR034904">
    <property type="entry name" value="FSCA_dom_sf"/>
</dbReference>
<gene>
    <name evidence="3" type="ORF">METZ01_LOCUS257552</name>
</gene>
<dbReference type="Pfam" id="PF08712">
    <property type="entry name" value="Nfu_N"/>
    <property type="match status" value="1"/>
</dbReference>
<dbReference type="AlphaFoldDB" id="A0A382IYS7"/>